<evidence type="ECO:0000313" key="13">
    <source>
        <dbReference type="Proteomes" id="UP000319619"/>
    </source>
</evidence>
<proteinExistence type="inferred from homology"/>
<name>A0A532UVS9_UNCL8</name>
<keyword evidence="6" id="KW-0479">Metal-binding</keyword>
<comment type="cofactor">
    <cofactor evidence="1">
        <name>pyridoxal 5'-phosphate</name>
        <dbReference type="ChEBI" id="CHEBI:597326"/>
    </cofactor>
</comment>
<reference evidence="12 13" key="1">
    <citation type="submission" date="2017-06" db="EMBL/GenBank/DDBJ databases">
        <title>Novel microbial phyla capable of carbon fixation and sulfur reduction in deep-sea sediments.</title>
        <authorList>
            <person name="Huang J."/>
            <person name="Baker B."/>
            <person name="Wang Y."/>
        </authorList>
    </citation>
    <scope>NUCLEOTIDE SEQUENCE [LARGE SCALE GENOMIC DNA]</scope>
    <source>
        <strain evidence="12">B3_LCP</strain>
    </source>
</reference>
<comment type="catalytic activity">
    <reaction evidence="10">
        <text>(sulfur carrier)-H + L-cysteine = (sulfur carrier)-SH + L-alanine</text>
        <dbReference type="Rhea" id="RHEA:43892"/>
        <dbReference type="Rhea" id="RHEA-COMP:14737"/>
        <dbReference type="Rhea" id="RHEA-COMP:14739"/>
        <dbReference type="ChEBI" id="CHEBI:29917"/>
        <dbReference type="ChEBI" id="CHEBI:35235"/>
        <dbReference type="ChEBI" id="CHEBI:57972"/>
        <dbReference type="ChEBI" id="CHEBI:64428"/>
        <dbReference type="EC" id="2.8.1.7"/>
    </reaction>
</comment>
<evidence type="ECO:0000256" key="4">
    <source>
        <dbReference type="ARBA" id="ARBA00012239"/>
    </source>
</evidence>
<feature type="domain" description="Aminotransferase class V" evidence="11">
    <location>
        <begin position="6"/>
        <end position="366"/>
    </location>
</feature>
<evidence type="ECO:0000256" key="9">
    <source>
        <dbReference type="ARBA" id="ARBA00023014"/>
    </source>
</evidence>
<sequence>MEDKKIYFDNNDTTPMVEPVFNAMKPYFMENFGNPASLHEYGLEAEEAVGKAREDIANLINATPEELIFTGGATEANNLALFGLARMAPEKKRHIITSKVEHHAILNTVKRLGKEGFKVTFLEVDREGFVDPDDLKKAITPETFLVTVVHGNHVVGTVQDLNALGQICRDSGVLFHTDAAQSFTKVPLNVKDTPIDLISLNSHKIHGPKGVGALYMRKGVKIGRLMEGGPQENNRRPGTENVPGIMGFAEAARIGIAQQEENNQHICKIRDRLLDRLLEIPHTHINGPQGDKRLSTNANITFLYIEGEAILMHLSMRGVFVSSGSACSSIALQPSNVLTAIGLKHEEAHGSIRFSFSKLNTEEEVDIAVGHMHAVVDQLRSMSAFIPEEHSEIEGKGTTFYKKKKDEF</sequence>
<evidence type="ECO:0000259" key="11">
    <source>
        <dbReference type="Pfam" id="PF00266"/>
    </source>
</evidence>
<keyword evidence="7" id="KW-0663">Pyridoxal phosphate</keyword>
<evidence type="ECO:0000256" key="7">
    <source>
        <dbReference type="ARBA" id="ARBA00022898"/>
    </source>
</evidence>
<organism evidence="12 13">
    <name type="scientific">candidate division LCP-89 bacterium B3_LCP</name>
    <dbReference type="NCBI Taxonomy" id="2012998"/>
    <lineage>
        <taxon>Bacteria</taxon>
        <taxon>Pseudomonadati</taxon>
        <taxon>Bacteria division LCP-89</taxon>
    </lineage>
</organism>
<dbReference type="Pfam" id="PF00266">
    <property type="entry name" value="Aminotran_5"/>
    <property type="match status" value="1"/>
</dbReference>
<dbReference type="SUPFAM" id="SSF53383">
    <property type="entry name" value="PLP-dependent transferases"/>
    <property type="match status" value="1"/>
</dbReference>
<evidence type="ECO:0000256" key="1">
    <source>
        <dbReference type="ARBA" id="ARBA00001933"/>
    </source>
</evidence>
<dbReference type="Proteomes" id="UP000319619">
    <property type="component" value="Unassembled WGS sequence"/>
</dbReference>
<dbReference type="InterPro" id="IPR015422">
    <property type="entry name" value="PyrdxlP-dep_Trfase_small"/>
</dbReference>
<dbReference type="InterPro" id="IPR015421">
    <property type="entry name" value="PyrdxlP-dep_Trfase_major"/>
</dbReference>
<protein>
    <recommendedName>
        <fullName evidence="4">cysteine desulfurase</fullName>
        <ecNumber evidence="4">2.8.1.7</ecNumber>
    </recommendedName>
</protein>
<evidence type="ECO:0000313" key="12">
    <source>
        <dbReference type="EMBL" id="TKJ39043.1"/>
    </source>
</evidence>
<dbReference type="GO" id="GO:0046872">
    <property type="term" value="F:metal ion binding"/>
    <property type="evidence" value="ECO:0007669"/>
    <property type="project" value="UniProtKB-KW"/>
</dbReference>
<dbReference type="NCBIfam" id="NF002806">
    <property type="entry name" value="PRK02948.1"/>
    <property type="match status" value="1"/>
</dbReference>
<dbReference type="PANTHER" id="PTHR11601">
    <property type="entry name" value="CYSTEINE DESULFURYLASE FAMILY MEMBER"/>
    <property type="match status" value="1"/>
</dbReference>
<dbReference type="InterPro" id="IPR000192">
    <property type="entry name" value="Aminotrans_V_dom"/>
</dbReference>
<keyword evidence="9" id="KW-0411">Iron-sulfur</keyword>
<evidence type="ECO:0000256" key="5">
    <source>
        <dbReference type="ARBA" id="ARBA00022679"/>
    </source>
</evidence>
<comment type="function">
    <text evidence="2">Catalyzes the removal of elemental sulfur atoms from cysteine to produce alanine. Seems to participate in the biosynthesis of the nitrogenase metalloclusters by providing the inorganic sulfur required for the Fe-S core formation.</text>
</comment>
<evidence type="ECO:0000256" key="8">
    <source>
        <dbReference type="ARBA" id="ARBA00023004"/>
    </source>
</evidence>
<dbReference type="GO" id="GO:0031071">
    <property type="term" value="F:cysteine desulfurase activity"/>
    <property type="evidence" value="ECO:0007669"/>
    <property type="project" value="UniProtKB-EC"/>
</dbReference>
<dbReference type="EC" id="2.8.1.7" evidence="4"/>
<evidence type="ECO:0000256" key="2">
    <source>
        <dbReference type="ARBA" id="ARBA00003120"/>
    </source>
</evidence>
<evidence type="ECO:0000256" key="6">
    <source>
        <dbReference type="ARBA" id="ARBA00022723"/>
    </source>
</evidence>
<comment type="similarity">
    <text evidence="3">Belongs to the class-V pyridoxal-phosphate-dependent aminotransferase family. NifS/IscS subfamily.</text>
</comment>
<dbReference type="FunFam" id="3.40.640.10:FF:000084">
    <property type="entry name" value="IscS-like cysteine desulfurase"/>
    <property type="match status" value="1"/>
</dbReference>
<dbReference type="GO" id="GO:0051536">
    <property type="term" value="F:iron-sulfur cluster binding"/>
    <property type="evidence" value="ECO:0007669"/>
    <property type="project" value="UniProtKB-KW"/>
</dbReference>
<accession>A0A532UVS9</accession>
<dbReference type="Gene3D" id="3.90.1150.10">
    <property type="entry name" value="Aspartate Aminotransferase, domain 1"/>
    <property type="match status" value="1"/>
</dbReference>
<evidence type="ECO:0000256" key="10">
    <source>
        <dbReference type="ARBA" id="ARBA00050776"/>
    </source>
</evidence>
<gene>
    <name evidence="12" type="ORF">CEE37_11505</name>
</gene>
<keyword evidence="5" id="KW-0808">Transferase</keyword>
<keyword evidence="8" id="KW-0408">Iron</keyword>
<evidence type="ECO:0000256" key="3">
    <source>
        <dbReference type="ARBA" id="ARBA00006490"/>
    </source>
</evidence>
<comment type="caution">
    <text evidence="12">The sequence shown here is derived from an EMBL/GenBank/DDBJ whole genome shotgun (WGS) entry which is preliminary data.</text>
</comment>
<dbReference type="PANTHER" id="PTHR11601:SF34">
    <property type="entry name" value="CYSTEINE DESULFURASE"/>
    <property type="match status" value="1"/>
</dbReference>
<dbReference type="EMBL" id="NJBN01000008">
    <property type="protein sequence ID" value="TKJ39043.1"/>
    <property type="molecule type" value="Genomic_DNA"/>
</dbReference>
<dbReference type="InterPro" id="IPR015424">
    <property type="entry name" value="PyrdxlP-dep_Trfase"/>
</dbReference>
<dbReference type="Gene3D" id="3.40.640.10">
    <property type="entry name" value="Type I PLP-dependent aspartate aminotransferase-like (Major domain)"/>
    <property type="match status" value="1"/>
</dbReference>
<dbReference type="AlphaFoldDB" id="A0A532UVS9"/>
<dbReference type="InterPro" id="IPR016454">
    <property type="entry name" value="Cysteine_dSase"/>
</dbReference>
<dbReference type="PIRSF" id="PIRSF005572">
    <property type="entry name" value="NifS"/>
    <property type="match status" value="1"/>
</dbReference>